<dbReference type="InterPro" id="IPR011059">
    <property type="entry name" value="Metal-dep_hydrolase_composite"/>
</dbReference>
<dbReference type="SUPFAM" id="SSF51556">
    <property type="entry name" value="Metallo-dependent hydrolases"/>
    <property type="match status" value="1"/>
</dbReference>
<evidence type="ECO:0000259" key="1">
    <source>
        <dbReference type="Pfam" id="PF01979"/>
    </source>
</evidence>
<comment type="caution">
    <text evidence="2">The sequence shown here is derived from an EMBL/GenBank/DDBJ whole genome shotgun (WGS) entry which is preliminary data.</text>
</comment>
<dbReference type="GeneID" id="62777509"/>
<organism evidence="2 3">
    <name type="scientific">Megamonas funiformis YIT 11815</name>
    <dbReference type="NCBI Taxonomy" id="742816"/>
    <lineage>
        <taxon>Bacteria</taxon>
        <taxon>Bacillati</taxon>
        <taxon>Bacillota</taxon>
        <taxon>Negativicutes</taxon>
        <taxon>Selenomonadales</taxon>
        <taxon>Selenomonadaceae</taxon>
        <taxon>Megamonas</taxon>
    </lineage>
</organism>
<evidence type="ECO:0000313" key="3">
    <source>
        <dbReference type="Proteomes" id="UP000005963"/>
    </source>
</evidence>
<dbReference type="Gene3D" id="3.20.20.140">
    <property type="entry name" value="Metal-dependent hydrolases"/>
    <property type="match status" value="1"/>
</dbReference>
<dbReference type="InterPro" id="IPR032466">
    <property type="entry name" value="Metal_Hydrolase"/>
</dbReference>
<dbReference type="Proteomes" id="UP000005963">
    <property type="component" value="Unassembled WGS sequence"/>
</dbReference>
<keyword evidence="3" id="KW-1185">Reference proteome</keyword>
<gene>
    <name evidence="2" type="ORF">HMPREF9454_02427</name>
</gene>
<reference evidence="2 3" key="1">
    <citation type="submission" date="2012-01" db="EMBL/GenBank/DDBJ databases">
        <title>The Genome Sequence of Megamonas funiformis YIT 11815.</title>
        <authorList>
            <consortium name="The Broad Institute Genome Sequencing Platform"/>
            <person name="Earl A."/>
            <person name="Ward D."/>
            <person name="Feldgarden M."/>
            <person name="Gevers D."/>
            <person name="Morotomi M."/>
            <person name="Young S.K."/>
            <person name="Zeng Q."/>
            <person name="Gargeya S."/>
            <person name="Fitzgerald M."/>
            <person name="Haas B."/>
            <person name="Abouelleil A."/>
            <person name="Alvarado L."/>
            <person name="Arachchi H.M."/>
            <person name="Berlin A."/>
            <person name="Chapman S.B."/>
            <person name="Gearin G."/>
            <person name="Goldberg J."/>
            <person name="Griggs A."/>
            <person name="Gujja S."/>
            <person name="Hansen M."/>
            <person name="Heiman D."/>
            <person name="Howarth C."/>
            <person name="Larimer J."/>
            <person name="Lui A."/>
            <person name="MacDonald P.J.P."/>
            <person name="McCowen C."/>
            <person name="Montmayeur A."/>
            <person name="Murphy C."/>
            <person name="Neiman D."/>
            <person name="Pearson M."/>
            <person name="Priest M."/>
            <person name="Roberts A."/>
            <person name="Saif S."/>
            <person name="Shea T."/>
            <person name="Sisk P."/>
            <person name="Stolte C."/>
            <person name="Sykes S."/>
            <person name="Wortman J."/>
            <person name="Nusbaum C."/>
            <person name="Birren B."/>
        </authorList>
    </citation>
    <scope>NUCLEOTIDE SEQUENCE [LARGE SCALE GENOMIC DNA]</scope>
    <source>
        <strain evidence="2 3">YIT 11815</strain>
    </source>
</reference>
<protein>
    <recommendedName>
        <fullName evidence="1">Amidohydrolase-related domain-containing protein</fullName>
    </recommendedName>
</protein>
<dbReference type="SUPFAM" id="SSF51338">
    <property type="entry name" value="Composite domain of metallo-dependent hydrolases"/>
    <property type="match status" value="1"/>
</dbReference>
<dbReference type="Gene3D" id="2.30.40.10">
    <property type="entry name" value="Urease, subunit C, domain 1"/>
    <property type="match status" value="1"/>
</dbReference>
<dbReference type="RefSeq" id="WP_008540144.1">
    <property type="nucleotide sequence ID" value="NZ_JH601094.1"/>
</dbReference>
<sequence>MKQHIDILIKNANIIDAKQKTIKKGNIAIECNKIVEYDLNKEYIIDDELNGEGYYVSPGWIDAHTHIFYECTESGLPADVSLIPMGVTTTIDGGSCGYGNWKTFKKNIVDNSILNVYYSINVSPSGQITERYPENIDPRCYILEEYKKIMQEDSKYSRGLKLRYGTEVVEKFGNNVLDEVIELANKLGCFLTVHVTNPPCEMEEIINKMRDGDIVCHIYQGKRSTILDENNIVKKAIFKAQKRGVFFDSADARINHSYAIIRPAIEQGFKPDIISTDLTYASMFRNMCWGLPVVLSKWLNLGLSLEEVIQACTYNPAKIHHLGDGLGTLDVGAHGNVTIFKVINKEFHMKNRLNEDFIGQKLIVPQVTIINGKIVYRNVEFPF</sequence>
<proteinExistence type="predicted"/>
<dbReference type="Pfam" id="PF01979">
    <property type="entry name" value="Amidohydro_1"/>
    <property type="match status" value="1"/>
</dbReference>
<dbReference type="PANTHER" id="PTHR42717">
    <property type="entry name" value="DIHYDROOROTASE-RELATED"/>
    <property type="match status" value="1"/>
</dbReference>
<feature type="domain" description="Amidohydrolase-related" evidence="1">
    <location>
        <begin position="55"/>
        <end position="375"/>
    </location>
</feature>
<accession>A0ABN0EF77</accession>
<dbReference type="PANTHER" id="PTHR42717:SF1">
    <property type="entry name" value="IMIDAZOLONEPROPIONASE AND RELATED AMIDOHYDROLASES"/>
    <property type="match status" value="1"/>
</dbReference>
<dbReference type="EMBL" id="ADMB01000106">
    <property type="protein sequence ID" value="EHR32029.1"/>
    <property type="molecule type" value="Genomic_DNA"/>
</dbReference>
<evidence type="ECO:0000313" key="2">
    <source>
        <dbReference type="EMBL" id="EHR32029.1"/>
    </source>
</evidence>
<name>A0ABN0EF77_9FIRM</name>
<dbReference type="InterPro" id="IPR006680">
    <property type="entry name" value="Amidohydro-rel"/>
</dbReference>
<dbReference type="InterPro" id="IPR020043">
    <property type="entry name" value="Deacetylase_Atu3266-like"/>
</dbReference>